<dbReference type="AlphaFoldDB" id="A0A922CU42"/>
<dbReference type="Pfam" id="PF14529">
    <property type="entry name" value="Exo_endo_phos_2"/>
    <property type="match status" value="1"/>
</dbReference>
<gene>
    <name evidence="3" type="ORF">O3G_MSEX010860</name>
</gene>
<dbReference type="EMBL" id="JH668582">
    <property type="protein sequence ID" value="KAG6458437.1"/>
    <property type="molecule type" value="Genomic_DNA"/>
</dbReference>
<accession>A0A922CU42</accession>
<keyword evidence="4" id="KW-1185">Reference proteome</keyword>
<sequence>MANKKNSKNNQNNCPTNNNINIIQCNLDRSYNSYQELLQYLEDNSCDIALISEPYVGKALIIKTPPGYDVHQFPADDEHPMKAAIIINKTLGYTLGISQFSSTNLATMLIKIGNRNIYISSVYVEPNEDKNNTILKLERFIDCTKDSHRIIGGNFNGWHQVWGSPKANKRGIDVMNLIINKELTVCNIGEAPTFENITHGKLRQSIIDRTIATPNLSNQIHQWKVSGDVCTTSQHNAISYILALDHKPSRNKSQTTYKYNTNDVYWDIFTTQLTKGLEAAMLTNTDDIAAFGQTALDEYIDKITKTIQTTCKRLFPTKRKFPTRAPFWNDKLEQLKSQLFKIHHNISTNKSRGMPYEELQKEQGEKAKEYSAAIRQESTAHFRNFCSFQGKENVFSLTNRLLKCAPPRKPPATLYIDGKYTNNAQDTAAAIIQKFFPDNDRSEDNPTQEKNQTRLMQHPRYSKRPTLFGG</sequence>
<proteinExistence type="predicted"/>
<dbReference type="GO" id="GO:0003824">
    <property type="term" value="F:catalytic activity"/>
    <property type="evidence" value="ECO:0007669"/>
    <property type="project" value="InterPro"/>
</dbReference>
<evidence type="ECO:0000313" key="3">
    <source>
        <dbReference type="EMBL" id="KAG6458437.1"/>
    </source>
</evidence>
<comment type="caution">
    <text evidence="3">The sequence shown here is derived from an EMBL/GenBank/DDBJ whole genome shotgun (WGS) entry which is preliminary data.</text>
</comment>
<dbReference type="InterPro" id="IPR005135">
    <property type="entry name" value="Endo/exonuclease/phosphatase"/>
</dbReference>
<feature type="region of interest" description="Disordered" evidence="1">
    <location>
        <begin position="437"/>
        <end position="470"/>
    </location>
</feature>
<dbReference type="PANTHER" id="PTHR33273:SF4">
    <property type="entry name" value="ENDONUCLEASE_EXONUCLEASE_PHOSPHATASE DOMAIN-CONTAINING PROTEIN"/>
    <property type="match status" value="1"/>
</dbReference>
<protein>
    <recommendedName>
        <fullName evidence="2">Endonuclease/exonuclease/phosphatase domain-containing protein</fullName>
    </recommendedName>
</protein>
<reference evidence="3" key="1">
    <citation type="journal article" date="2016" name="Insect Biochem. Mol. Biol.">
        <title>Multifaceted biological insights from a draft genome sequence of the tobacco hornworm moth, Manduca sexta.</title>
        <authorList>
            <person name="Kanost M.R."/>
            <person name="Arrese E.L."/>
            <person name="Cao X."/>
            <person name="Chen Y.R."/>
            <person name="Chellapilla S."/>
            <person name="Goldsmith M.R."/>
            <person name="Grosse-Wilde E."/>
            <person name="Heckel D.G."/>
            <person name="Herndon N."/>
            <person name="Jiang H."/>
            <person name="Papanicolaou A."/>
            <person name="Qu J."/>
            <person name="Soulages J.L."/>
            <person name="Vogel H."/>
            <person name="Walters J."/>
            <person name="Waterhouse R.M."/>
            <person name="Ahn S.J."/>
            <person name="Almeida F.C."/>
            <person name="An C."/>
            <person name="Aqrawi P."/>
            <person name="Bretschneider A."/>
            <person name="Bryant W.B."/>
            <person name="Bucks S."/>
            <person name="Chao H."/>
            <person name="Chevignon G."/>
            <person name="Christen J.M."/>
            <person name="Clarke D.F."/>
            <person name="Dittmer N.T."/>
            <person name="Ferguson L.C.F."/>
            <person name="Garavelou S."/>
            <person name="Gordon K.H.J."/>
            <person name="Gunaratna R.T."/>
            <person name="Han Y."/>
            <person name="Hauser F."/>
            <person name="He Y."/>
            <person name="Heidel-Fischer H."/>
            <person name="Hirsh A."/>
            <person name="Hu Y."/>
            <person name="Jiang H."/>
            <person name="Kalra D."/>
            <person name="Klinner C."/>
            <person name="Konig C."/>
            <person name="Kovar C."/>
            <person name="Kroll A.R."/>
            <person name="Kuwar S.S."/>
            <person name="Lee S.L."/>
            <person name="Lehman R."/>
            <person name="Li K."/>
            <person name="Li Z."/>
            <person name="Liang H."/>
            <person name="Lovelace S."/>
            <person name="Lu Z."/>
            <person name="Mansfield J.H."/>
            <person name="McCulloch K.J."/>
            <person name="Mathew T."/>
            <person name="Morton B."/>
            <person name="Muzny D.M."/>
            <person name="Neunemann D."/>
            <person name="Ongeri F."/>
            <person name="Pauchet Y."/>
            <person name="Pu L.L."/>
            <person name="Pyrousis I."/>
            <person name="Rao X.J."/>
            <person name="Redding A."/>
            <person name="Roesel C."/>
            <person name="Sanchez-Gracia A."/>
            <person name="Schaack S."/>
            <person name="Shukla A."/>
            <person name="Tetreau G."/>
            <person name="Wang Y."/>
            <person name="Xiong G.H."/>
            <person name="Traut W."/>
            <person name="Walsh T.K."/>
            <person name="Worley K.C."/>
            <person name="Wu D."/>
            <person name="Wu W."/>
            <person name="Wu Y.Q."/>
            <person name="Zhang X."/>
            <person name="Zou Z."/>
            <person name="Zucker H."/>
            <person name="Briscoe A.D."/>
            <person name="Burmester T."/>
            <person name="Clem R.J."/>
            <person name="Feyereisen R."/>
            <person name="Grimmelikhuijzen C.J.P."/>
            <person name="Hamodrakas S.J."/>
            <person name="Hansson B.S."/>
            <person name="Huguet E."/>
            <person name="Jermiin L.S."/>
            <person name="Lan Q."/>
            <person name="Lehman H.K."/>
            <person name="Lorenzen M."/>
            <person name="Merzendorfer H."/>
            <person name="Michalopoulos I."/>
            <person name="Morton D.B."/>
            <person name="Muthukrishnan S."/>
            <person name="Oakeshott J.G."/>
            <person name="Palmer W."/>
            <person name="Park Y."/>
            <person name="Passarelli A.L."/>
            <person name="Rozas J."/>
            <person name="Schwartz L.M."/>
            <person name="Smith W."/>
            <person name="Southgate A."/>
            <person name="Vilcinskas A."/>
            <person name="Vogt R."/>
            <person name="Wang P."/>
            <person name="Werren J."/>
            <person name="Yu X.Q."/>
            <person name="Zhou J.J."/>
            <person name="Brown S.J."/>
            <person name="Scherer S.E."/>
            <person name="Richards S."/>
            <person name="Blissard G.W."/>
        </authorList>
    </citation>
    <scope>NUCLEOTIDE SEQUENCE</scope>
</reference>
<evidence type="ECO:0000259" key="2">
    <source>
        <dbReference type="Pfam" id="PF14529"/>
    </source>
</evidence>
<name>A0A922CU42_MANSE</name>
<evidence type="ECO:0000313" key="4">
    <source>
        <dbReference type="Proteomes" id="UP000791440"/>
    </source>
</evidence>
<dbReference type="Proteomes" id="UP000791440">
    <property type="component" value="Unassembled WGS sequence"/>
</dbReference>
<reference evidence="3" key="2">
    <citation type="submission" date="2020-12" db="EMBL/GenBank/DDBJ databases">
        <authorList>
            <person name="Kanost M."/>
        </authorList>
    </citation>
    <scope>NUCLEOTIDE SEQUENCE</scope>
</reference>
<feature type="domain" description="Endonuclease/exonuclease/phosphatase" evidence="2">
    <location>
        <begin position="117"/>
        <end position="238"/>
    </location>
</feature>
<organism evidence="3 4">
    <name type="scientific">Manduca sexta</name>
    <name type="common">Tobacco hawkmoth</name>
    <name type="synonym">Tobacco hornworm</name>
    <dbReference type="NCBI Taxonomy" id="7130"/>
    <lineage>
        <taxon>Eukaryota</taxon>
        <taxon>Metazoa</taxon>
        <taxon>Ecdysozoa</taxon>
        <taxon>Arthropoda</taxon>
        <taxon>Hexapoda</taxon>
        <taxon>Insecta</taxon>
        <taxon>Pterygota</taxon>
        <taxon>Neoptera</taxon>
        <taxon>Endopterygota</taxon>
        <taxon>Lepidoptera</taxon>
        <taxon>Glossata</taxon>
        <taxon>Ditrysia</taxon>
        <taxon>Bombycoidea</taxon>
        <taxon>Sphingidae</taxon>
        <taxon>Sphinginae</taxon>
        <taxon>Sphingini</taxon>
        <taxon>Manduca</taxon>
    </lineage>
</organism>
<evidence type="ECO:0000256" key="1">
    <source>
        <dbReference type="SAM" id="MobiDB-lite"/>
    </source>
</evidence>
<dbReference type="PANTHER" id="PTHR33273">
    <property type="entry name" value="DOMAIN-CONTAINING PROTEIN, PUTATIVE-RELATED"/>
    <property type="match status" value="1"/>
</dbReference>